<feature type="domain" description="VanZ-like" evidence="2">
    <location>
        <begin position="3"/>
        <end position="59"/>
    </location>
</feature>
<evidence type="ECO:0000259" key="2">
    <source>
        <dbReference type="Pfam" id="PF04892"/>
    </source>
</evidence>
<organism evidence="3 4">
    <name type="scientific">SAR86 cluster bacterium</name>
    <dbReference type="NCBI Taxonomy" id="2030880"/>
    <lineage>
        <taxon>Bacteria</taxon>
        <taxon>Pseudomonadati</taxon>
        <taxon>Pseudomonadota</taxon>
        <taxon>Gammaproteobacteria</taxon>
        <taxon>SAR86 cluster</taxon>
    </lineage>
</organism>
<keyword evidence="1" id="KW-1133">Transmembrane helix</keyword>
<keyword evidence="1" id="KW-0472">Membrane</keyword>
<feature type="transmembrane region" description="Helical" evidence="1">
    <location>
        <begin position="40"/>
        <end position="60"/>
    </location>
</feature>
<keyword evidence="1" id="KW-0812">Transmembrane</keyword>
<evidence type="ECO:0000313" key="4">
    <source>
        <dbReference type="Proteomes" id="UP000744438"/>
    </source>
</evidence>
<name>A0A937I724_9GAMM</name>
<evidence type="ECO:0000313" key="3">
    <source>
        <dbReference type="EMBL" id="MBL6811586.1"/>
    </source>
</evidence>
<comment type="caution">
    <text evidence="3">The sequence shown here is derived from an EMBL/GenBank/DDBJ whole genome shotgun (WGS) entry which is preliminary data.</text>
</comment>
<reference evidence="3" key="1">
    <citation type="submission" date="2020-10" db="EMBL/GenBank/DDBJ databases">
        <title>Microbiome of the Black Sea water column analyzed by genome centric metagenomics.</title>
        <authorList>
            <person name="Cabello-Yeves P.J."/>
            <person name="Callieri C."/>
            <person name="Picazo A."/>
            <person name="Mehrshad M."/>
            <person name="Haro-Moreno J.M."/>
            <person name="Roda-Garcia J."/>
            <person name="Dzembekova N."/>
            <person name="Slabakova V."/>
            <person name="Slabakova N."/>
            <person name="Moncheva S."/>
            <person name="Rodriguez-Valera F."/>
        </authorList>
    </citation>
    <scope>NUCLEOTIDE SEQUENCE</scope>
    <source>
        <strain evidence="3">BS307-5m-G49</strain>
    </source>
</reference>
<dbReference type="NCBIfam" id="NF037970">
    <property type="entry name" value="vanZ_1"/>
    <property type="match status" value="1"/>
</dbReference>
<dbReference type="AlphaFoldDB" id="A0A937I724"/>
<proteinExistence type="predicted"/>
<dbReference type="Pfam" id="PF04892">
    <property type="entry name" value="VanZ"/>
    <property type="match status" value="1"/>
</dbReference>
<accession>A0A937I724</accession>
<evidence type="ECO:0000256" key="1">
    <source>
        <dbReference type="SAM" id="Phobius"/>
    </source>
</evidence>
<dbReference type="InterPro" id="IPR006976">
    <property type="entry name" value="VanZ-like"/>
</dbReference>
<sequence length="68" mass="8122">MTVSLIFGKLKKNYAIIFCIFYAFFIETIQIFLSYRTGDFFDFLSDILGTTIAIFFIFFLEKRVKEHK</sequence>
<dbReference type="EMBL" id="JADHQC010000005">
    <property type="protein sequence ID" value="MBL6811586.1"/>
    <property type="molecule type" value="Genomic_DNA"/>
</dbReference>
<dbReference type="Proteomes" id="UP000744438">
    <property type="component" value="Unassembled WGS sequence"/>
</dbReference>
<feature type="transmembrane region" description="Helical" evidence="1">
    <location>
        <begin position="14"/>
        <end position="34"/>
    </location>
</feature>
<gene>
    <name evidence="3" type="ORF">ISQ63_01730</name>
</gene>
<protein>
    <submittedName>
        <fullName evidence="3">VanZ family protein</fullName>
    </submittedName>
</protein>